<dbReference type="InterPro" id="IPR025714">
    <property type="entry name" value="Methyltranfer_dom"/>
</dbReference>
<sequence>MPNTKKVDWINDEANVEYWDEYYKKAAMQEESTFCKYVKKQLDKNAIVLDIGCGSGRDTFSFAKDGYEVVGIDRSKEVIKINRNTKEEKFSTSKLDFHVVDLSDERTLNDILESTSRKAISEDKSLVVYLRFLLHSINEKTEEILLRTISKHVPTGCYFAAEFRTVEDYGRDKVYDDHYRRFIDAEDLVSNLESKYNFSKIDFIKGTGLSVYKNEDPYLARILMKKSK</sequence>
<dbReference type="EMBL" id="AP008955">
    <property type="protein sequence ID" value="BAH46298.1"/>
    <property type="molecule type" value="Genomic_DNA"/>
</dbReference>
<dbReference type="Gene3D" id="3.40.50.150">
    <property type="entry name" value="Vaccinia Virus protein VP39"/>
    <property type="match status" value="1"/>
</dbReference>
<dbReference type="InterPro" id="IPR029063">
    <property type="entry name" value="SAM-dependent_MTases_sf"/>
</dbReference>
<evidence type="ECO:0000313" key="3">
    <source>
        <dbReference type="Proteomes" id="UP000001877"/>
    </source>
</evidence>
<dbReference type="HOGENOM" id="CLU_075522_0_0_9"/>
<dbReference type="Proteomes" id="UP000001877">
    <property type="component" value="Chromosome"/>
</dbReference>
<proteinExistence type="predicted"/>
<gene>
    <name evidence="2" type="ordered locus">BBR47_53210</name>
</gene>
<evidence type="ECO:0000259" key="1">
    <source>
        <dbReference type="Pfam" id="PF13847"/>
    </source>
</evidence>
<accession>C0Z6U9</accession>
<dbReference type="STRING" id="358681.BBR47_53210"/>
<dbReference type="Pfam" id="PF13847">
    <property type="entry name" value="Methyltransf_31"/>
    <property type="match status" value="1"/>
</dbReference>
<dbReference type="AlphaFoldDB" id="C0Z6U9"/>
<dbReference type="KEGG" id="bbe:BBR47_53210"/>
<organism evidence="2 3">
    <name type="scientific">Brevibacillus brevis (strain 47 / JCM 6285 / NBRC 100599)</name>
    <dbReference type="NCBI Taxonomy" id="358681"/>
    <lineage>
        <taxon>Bacteria</taxon>
        <taxon>Bacillati</taxon>
        <taxon>Bacillota</taxon>
        <taxon>Bacilli</taxon>
        <taxon>Bacillales</taxon>
        <taxon>Paenibacillaceae</taxon>
        <taxon>Brevibacillus</taxon>
    </lineage>
</organism>
<dbReference type="CDD" id="cd02440">
    <property type="entry name" value="AdoMet_MTases"/>
    <property type="match status" value="1"/>
</dbReference>
<name>C0Z6U9_BREBN</name>
<feature type="domain" description="Methyltransferase" evidence="1">
    <location>
        <begin position="43"/>
        <end position="104"/>
    </location>
</feature>
<keyword evidence="3" id="KW-1185">Reference proteome</keyword>
<reference evidence="2 3" key="1">
    <citation type="submission" date="2005-03" db="EMBL/GenBank/DDBJ databases">
        <title>Brevibacillus brevis strain 47, complete genome.</title>
        <authorList>
            <person name="Hosoyama A."/>
            <person name="Yamada R."/>
            <person name="Hongo Y."/>
            <person name="Terui Y."/>
            <person name="Ankai A."/>
            <person name="Masuyama W."/>
            <person name="Sekiguchi M."/>
            <person name="Takeda T."/>
            <person name="Asano K."/>
            <person name="Ohji S."/>
            <person name="Ichikawa N."/>
            <person name="Narita S."/>
            <person name="Aoki N."/>
            <person name="Miura H."/>
            <person name="Matsushita S."/>
            <person name="Sekigawa T."/>
            <person name="Yamagata H."/>
            <person name="Yoshikawa H."/>
            <person name="Udaka S."/>
            <person name="Tanikawa S."/>
            <person name="Fujita N."/>
        </authorList>
    </citation>
    <scope>NUCLEOTIDE SEQUENCE [LARGE SCALE GENOMIC DNA]</scope>
    <source>
        <strain evidence="3">47 / JCM 6285 / NBRC 100599</strain>
    </source>
</reference>
<evidence type="ECO:0000313" key="2">
    <source>
        <dbReference type="EMBL" id="BAH46298.1"/>
    </source>
</evidence>
<dbReference type="SUPFAM" id="SSF53335">
    <property type="entry name" value="S-adenosyl-L-methionine-dependent methyltransferases"/>
    <property type="match status" value="1"/>
</dbReference>
<dbReference type="RefSeq" id="WP_015893547.1">
    <property type="nucleotide sequence ID" value="NC_012491.1"/>
</dbReference>
<dbReference type="eggNOG" id="COG0300">
    <property type="taxonomic scope" value="Bacteria"/>
</dbReference>
<protein>
    <recommendedName>
        <fullName evidence="1">Methyltransferase domain-containing protein</fullName>
    </recommendedName>
</protein>